<feature type="compositionally biased region" description="Pro residues" evidence="7">
    <location>
        <begin position="286"/>
        <end position="296"/>
    </location>
</feature>
<dbReference type="Gene3D" id="1.25.40.10">
    <property type="entry name" value="Tetratricopeptide repeat domain"/>
    <property type="match status" value="2"/>
</dbReference>
<feature type="domain" description="OmpR/PhoB-type" evidence="8">
    <location>
        <begin position="4"/>
        <end position="107"/>
    </location>
</feature>
<dbReference type="InterPro" id="IPR002182">
    <property type="entry name" value="NB-ARC"/>
</dbReference>
<dbReference type="PRINTS" id="PR00364">
    <property type="entry name" value="DISEASERSIST"/>
</dbReference>
<dbReference type="Pfam" id="PF13424">
    <property type="entry name" value="TPR_12"/>
    <property type="match status" value="1"/>
</dbReference>
<dbReference type="Gene3D" id="1.10.10.10">
    <property type="entry name" value="Winged helix-like DNA-binding domain superfamily/Winged helix DNA-binding domain"/>
    <property type="match status" value="1"/>
</dbReference>
<evidence type="ECO:0000256" key="6">
    <source>
        <dbReference type="PROSITE-ProRule" id="PRU01091"/>
    </source>
</evidence>
<dbReference type="CDD" id="cd15831">
    <property type="entry name" value="BTAD"/>
    <property type="match status" value="1"/>
</dbReference>
<evidence type="ECO:0000259" key="8">
    <source>
        <dbReference type="PROSITE" id="PS51755"/>
    </source>
</evidence>
<dbReference type="PANTHER" id="PTHR35807:SF1">
    <property type="entry name" value="TRANSCRIPTIONAL REGULATOR REDD"/>
    <property type="match status" value="1"/>
</dbReference>
<keyword evidence="3" id="KW-0805">Transcription regulation</keyword>
<evidence type="ECO:0000313" key="9">
    <source>
        <dbReference type="EMBL" id="AOP47726.1"/>
    </source>
</evidence>
<keyword evidence="4 6" id="KW-0238">DNA-binding</keyword>
<dbReference type="Pfam" id="PF03704">
    <property type="entry name" value="BTAD"/>
    <property type="match status" value="1"/>
</dbReference>
<dbReference type="InterPro" id="IPR036388">
    <property type="entry name" value="WH-like_DNA-bd_sf"/>
</dbReference>
<keyword evidence="5" id="KW-0804">Transcription</keyword>
<dbReference type="GO" id="GO:0006355">
    <property type="term" value="P:regulation of DNA-templated transcription"/>
    <property type="evidence" value="ECO:0007669"/>
    <property type="project" value="InterPro"/>
</dbReference>
<feature type="DNA-binding region" description="OmpR/PhoB-type" evidence="6">
    <location>
        <begin position="4"/>
        <end position="107"/>
    </location>
</feature>
<dbReference type="SMART" id="SM00862">
    <property type="entry name" value="Trans_reg_C"/>
    <property type="match status" value="1"/>
</dbReference>
<dbReference type="Gene3D" id="3.40.50.300">
    <property type="entry name" value="P-loop containing nucleotide triphosphate hydrolases"/>
    <property type="match status" value="1"/>
</dbReference>
<dbReference type="InterPro" id="IPR027417">
    <property type="entry name" value="P-loop_NTPase"/>
</dbReference>
<dbReference type="OrthoDB" id="3860705at2"/>
<dbReference type="InterPro" id="IPR019734">
    <property type="entry name" value="TPR_rpt"/>
</dbReference>
<dbReference type="Proteomes" id="UP000094094">
    <property type="component" value="Chromosome"/>
</dbReference>
<dbReference type="EMBL" id="CP017157">
    <property type="protein sequence ID" value="AOP47726.1"/>
    <property type="molecule type" value="Genomic_DNA"/>
</dbReference>
<dbReference type="GO" id="GO:0000160">
    <property type="term" value="P:phosphorelay signal transduction system"/>
    <property type="evidence" value="ECO:0007669"/>
    <property type="project" value="UniProtKB-KW"/>
</dbReference>
<evidence type="ECO:0000313" key="10">
    <source>
        <dbReference type="Proteomes" id="UP000094094"/>
    </source>
</evidence>
<dbReference type="PANTHER" id="PTHR35807">
    <property type="entry name" value="TRANSCRIPTIONAL REGULATOR REDD-RELATED"/>
    <property type="match status" value="1"/>
</dbReference>
<protein>
    <recommendedName>
        <fullName evidence="8">OmpR/PhoB-type domain-containing protein</fullName>
    </recommendedName>
</protein>
<name>A0A1D7VLU1_9ACTN</name>
<evidence type="ECO:0000256" key="7">
    <source>
        <dbReference type="SAM" id="MobiDB-lite"/>
    </source>
</evidence>
<dbReference type="SMART" id="SM00028">
    <property type="entry name" value="TPR"/>
    <property type="match status" value="3"/>
</dbReference>
<dbReference type="SUPFAM" id="SSF46894">
    <property type="entry name" value="C-terminal effector domain of the bipartite response regulators"/>
    <property type="match status" value="1"/>
</dbReference>
<dbReference type="InterPro" id="IPR016032">
    <property type="entry name" value="Sig_transdc_resp-reg_C-effctor"/>
</dbReference>
<dbReference type="SUPFAM" id="SSF48452">
    <property type="entry name" value="TPR-like"/>
    <property type="match status" value="2"/>
</dbReference>
<dbReference type="InterPro" id="IPR005158">
    <property type="entry name" value="BTAD"/>
</dbReference>
<keyword evidence="2" id="KW-0902">Two-component regulatory system</keyword>
<reference evidence="9 10" key="1">
    <citation type="submission" date="2016-09" db="EMBL/GenBank/DDBJ databases">
        <title>Complete genome sequencing of Streptomyces lydicus 103 and metabolic pathways analysis of antibiotic biosynthesis.</title>
        <authorList>
            <person name="Jia N."/>
            <person name="Ding M.-Z."/>
            <person name="Gao F."/>
            <person name="Yuan Y.-J."/>
        </authorList>
    </citation>
    <scope>NUCLEOTIDE SEQUENCE [LARGE SCALE GENOMIC DNA]</scope>
    <source>
        <strain evidence="9 10">103</strain>
    </source>
</reference>
<dbReference type="RefSeq" id="WP_069569870.1">
    <property type="nucleotide sequence ID" value="NZ_CP017157.1"/>
</dbReference>
<dbReference type="AlphaFoldDB" id="A0A1D7VLU1"/>
<evidence type="ECO:0000256" key="2">
    <source>
        <dbReference type="ARBA" id="ARBA00023012"/>
    </source>
</evidence>
<gene>
    <name evidence="9" type="ORF">SL103_17050</name>
</gene>
<dbReference type="InterPro" id="IPR051677">
    <property type="entry name" value="AfsR-DnrI-RedD_regulator"/>
</dbReference>
<organism evidence="9 10">
    <name type="scientific">Streptomyces lydicus</name>
    <dbReference type="NCBI Taxonomy" id="47763"/>
    <lineage>
        <taxon>Bacteria</taxon>
        <taxon>Bacillati</taxon>
        <taxon>Actinomycetota</taxon>
        <taxon>Actinomycetes</taxon>
        <taxon>Kitasatosporales</taxon>
        <taxon>Streptomycetaceae</taxon>
        <taxon>Streptomyces</taxon>
    </lineage>
</organism>
<dbReference type="InterPro" id="IPR011990">
    <property type="entry name" value="TPR-like_helical_dom_sf"/>
</dbReference>
<keyword evidence="10" id="KW-1185">Reference proteome</keyword>
<dbReference type="GO" id="GO:0003677">
    <property type="term" value="F:DNA binding"/>
    <property type="evidence" value="ECO:0007669"/>
    <property type="project" value="UniProtKB-UniRule"/>
</dbReference>
<evidence type="ECO:0000256" key="1">
    <source>
        <dbReference type="ARBA" id="ARBA00005820"/>
    </source>
</evidence>
<evidence type="ECO:0000256" key="5">
    <source>
        <dbReference type="ARBA" id="ARBA00023163"/>
    </source>
</evidence>
<dbReference type="PROSITE" id="PS51755">
    <property type="entry name" value="OMPR_PHOB"/>
    <property type="match status" value="1"/>
</dbReference>
<dbReference type="SUPFAM" id="SSF52540">
    <property type="entry name" value="P-loop containing nucleoside triphosphate hydrolases"/>
    <property type="match status" value="1"/>
</dbReference>
<evidence type="ECO:0000256" key="4">
    <source>
        <dbReference type="ARBA" id="ARBA00023125"/>
    </source>
</evidence>
<sequence>MPWVGTLEQGMRGLRIAALGPLRAWRGERQLDTGPAQQRAVLTSLTLRCGQVASADELVRDVWGAEPPASAHVAVRNHVSRLRTVLESDSAAPQALVSVGGGYALRLPDGALDVTQAERLHARAQAARSQGDLEPAVRILAEAEALWDGTPLTGVPGPYAQRQRDRLVEYRLLLVEARLTLELQLGGHTRVVGELLALADEHPLREGLRALQMLALYRCGRQADALAVYTAARRHLAAELGVDPGPELVRLHQRILEADPTLAPPSGAAAAPPAPGPAAGPDRPTWVPPAQAPPDVPDFTGRREEIRQVRDALAGAVRTDATAPVICVIHGMGGVGKTALAVHAAHAVREQFPDGQLYVDLRGTGRERANPYEVQELFLRSLGVLAGNVPSGREARTALYRSRMAGRRLLLLLDNAADTEQVSALLPGTAGSAALITSRTALMCLPATTRTALEPFSEPEALALLERMAGSGRCRQEQGTARDLVRACGLLPLAVRVVGARLVARPRWTLASLAERLSDRSQRLGELEAGSLAVESVFHLGYSTLDDAEARAFRLLAIPEVPDLSPAAAAAALHCDRREAEALLESLAHHGLLEPGEPGRYRYHDLLRLFARHRTLDTDPSATRQAVLSRVARFYLTGTSSAMRAERPYSRLPDTADPDGMPGAAAFSDALHAQEWVLHELPAMLAVAGQILHHPYRPVSAEDTRTLSGLLALLMPFTDFCLPWDAIHQLGHTLLRAADHHGERLATVFSCIAAGVACAWSGHHEEAAALAARAHETLDPADRVLAPRVVYTMGVVASVKPDGLDRAIGHYRSAHALACESGEPGMAAQCSVSLARAQLALDRPHQALEAARDALAHCPPGDNPVGIALAQRVLGDALAQLGRHEEAVTEYGTALAVCRAHGLHAQRAHTLLSLAAVLAAVGRPGQARTCAAEGGAALAQLGDPTGEERARAFINRLAAAGPSDPRGQHTAAGSDH</sequence>
<proteinExistence type="inferred from homology"/>
<dbReference type="InterPro" id="IPR001867">
    <property type="entry name" value="OmpR/PhoB-type_DNA-bd"/>
</dbReference>
<dbReference type="KEGG" id="slc:SL103_17050"/>
<evidence type="ECO:0000256" key="3">
    <source>
        <dbReference type="ARBA" id="ARBA00023015"/>
    </source>
</evidence>
<accession>A0A1D7VLU1</accession>
<comment type="similarity">
    <text evidence="1">Belongs to the AfsR/DnrI/RedD regulatory family.</text>
</comment>
<dbReference type="Pfam" id="PF00931">
    <property type="entry name" value="NB-ARC"/>
    <property type="match status" value="1"/>
</dbReference>
<dbReference type="Pfam" id="PF00486">
    <property type="entry name" value="Trans_reg_C"/>
    <property type="match status" value="1"/>
</dbReference>
<dbReference type="SMART" id="SM01043">
    <property type="entry name" value="BTAD"/>
    <property type="match status" value="1"/>
</dbReference>
<feature type="region of interest" description="Disordered" evidence="7">
    <location>
        <begin position="261"/>
        <end position="301"/>
    </location>
</feature>
<dbReference type="GO" id="GO:0043531">
    <property type="term" value="F:ADP binding"/>
    <property type="evidence" value="ECO:0007669"/>
    <property type="project" value="InterPro"/>
</dbReference>